<evidence type="ECO:0000313" key="2">
    <source>
        <dbReference type="EMBL" id="OBZ71777.1"/>
    </source>
</evidence>
<comment type="caution">
    <text evidence="2">The sequence shown here is derived from an EMBL/GenBank/DDBJ whole genome shotgun (WGS) entry which is preliminary data.</text>
</comment>
<gene>
    <name evidence="2" type="ORF">A0H81_08255</name>
</gene>
<feature type="region of interest" description="Disordered" evidence="1">
    <location>
        <begin position="1"/>
        <end position="53"/>
    </location>
</feature>
<dbReference type="STRING" id="5627.A0A1C7M5I5"/>
<organism evidence="2 3">
    <name type="scientific">Grifola frondosa</name>
    <name type="common">Maitake</name>
    <name type="synonym">Polyporus frondosus</name>
    <dbReference type="NCBI Taxonomy" id="5627"/>
    <lineage>
        <taxon>Eukaryota</taxon>
        <taxon>Fungi</taxon>
        <taxon>Dikarya</taxon>
        <taxon>Basidiomycota</taxon>
        <taxon>Agaricomycotina</taxon>
        <taxon>Agaricomycetes</taxon>
        <taxon>Polyporales</taxon>
        <taxon>Grifolaceae</taxon>
        <taxon>Grifola</taxon>
    </lineage>
</organism>
<reference evidence="2 3" key="1">
    <citation type="submission" date="2016-03" db="EMBL/GenBank/DDBJ databases">
        <title>Whole genome sequencing of Grifola frondosa 9006-11.</title>
        <authorList>
            <person name="Min B."/>
            <person name="Park H."/>
            <person name="Kim J.-G."/>
            <person name="Cho H."/>
            <person name="Oh Y.-L."/>
            <person name="Kong W.-S."/>
            <person name="Choi I.-G."/>
        </authorList>
    </citation>
    <scope>NUCLEOTIDE SEQUENCE [LARGE SCALE GENOMIC DNA]</scope>
    <source>
        <strain evidence="2 3">9006-11</strain>
    </source>
</reference>
<feature type="region of interest" description="Disordered" evidence="1">
    <location>
        <begin position="69"/>
        <end position="95"/>
    </location>
</feature>
<evidence type="ECO:0000256" key="1">
    <source>
        <dbReference type="SAM" id="MobiDB-lite"/>
    </source>
</evidence>
<proteinExistence type="predicted"/>
<sequence length="110" mass="11698">MQQAQPSTLRIPDCRPRTPKSPPPPPINLDDCKPLLSTTDTNTSTNSGINGSSAFVFTSSRTIRALQLTQEDRAHDLSPPSSPSSPPSPTDSAQRTLKVLSTPAAFSAQI</sequence>
<dbReference type="EMBL" id="LUGG01000010">
    <property type="protein sequence ID" value="OBZ71777.1"/>
    <property type="molecule type" value="Genomic_DNA"/>
</dbReference>
<accession>A0A1C7M5I5</accession>
<dbReference type="AlphaFoldDB" id="A0A1C7M5I5"/>
<keyword evidence="3" id="KW-1185">Reference proteome</keyword>
<protein>
    <submittedName>
        <fullName evidence="2">Uncharacterized protein</fullName>
    </submittedName>
</protein>
<dbReference type="Proteomes" id="UP000092993">
    <property type="component" value="Unassembled WGS sequence"/>
</dbReference>
<evidence type="ECO:0000313" key="3">
    <source>
        <dbReference type="Proteomes" id="UP000092993"/>
    </source>
</evidence>
<feature type="compositionally biased region" description="Pro residues" evidence="1">
    <location>
        <begin position="80"/>
        <end position="89"/>
    </location>
</feature>
<feature type="compositionally biased region" description="Low complexity" evidence="1">
    <location>
        <begin position="37"/>
        <end position="53"/>
    </location>
</feature>
<name>A0A1C7M5I5_GRIFR</name>